<evidence type="ECO:0000313" key="3">
    <source>
        <dbReference type="Proteomes" id="UP001420932"/>
    </source>
</evidence>
<accession>A0AAP0HW47</accession>
<keyword evidence="1" id="KW-0812">Transmembrane</keyword>
<gene>
    <name evidence="2" type="ORF">Syun_025836</name>
</gene>
<reference evidence="2 3" key="1">
    <citation type="submission" date="2024-01" db="EMBL/GenBank/DDBJ databases">
        <title>Genome assemblies of Stephania.</title>
        <authorList>
            <person name="Yang L."/>
        </authorList>
    </citation>
    <scope>NUCLEOTIDE SEQUENCE [LARGE SCALE GENOMIC DNA]</scope>
    <source>
        <strain evidence="2">YNDBR</strain>
        <tissue evidence="2">Leaf</tissue>
    </source>
</reference>
<sequence length="51" mass="5906">MPDEFLLNKAVRTISIKNKASVDTSRVFIFLFIALDLIYLILCFLDLLNPF</sequence>
<keyword evidence="1" id="KW-0472">Membrane</keyword>
<evidence type="ECO:0000256" key="1">
    <source>
        <dbReference type="SAM" id="Phobius"/>
    </source>
</evidence>
<dbReference type="EMBL" id="JBBNAF010000011">
    <property type="protein sequence ID" value="KAK9098791.1"/>
    <property type="molecule type" value="Genomic_DNA"/>
</dbReference>
<dbReference type="Proteomes" id="UP001420932">
    <property type="component" value="Unassembled WGS sequence"/>
</dbReference>
<evidence type="ECO:0000313" key="2">
    <source>
        <dbReference type="EMBL" id="KAK9098791.1"/>
    </source>
</evidence>
<keyword evidence="1" id="KW-1133">Transmembrane helix</keyword>
<dbReference type="AlphaFoldDB" id="A0AAP0HW47"/>
<name>A0AAP0HW47_9MAGN</name>
<protein>
    <submittedName>
        <fullName evidence="2">Uncharacterized protein</fullName>
    </submittedName>
</protein>
<organism evidence="2 3">
    <name type="scientific">Stephania yunnanensis</name>
    <dbReference type="NCBI Taxonomy" id="152371"/>
    <lineage>
        <taxon>Eukaryota</taxon>
        <taxon>Viridiplantae</taxon>
        <taxon>Streptophyta</taxon>
        <taxon>Embryophyta</taxon>
        <taxon>Tracheophyta</taxon>
        <taxon>Spermatophyta</taxon>
        <taxon>Magnoliopsida</taxon>
        <taxon>Ranunculales</taxon>
        <taxon>Menispermaceae</taxon>
        <taxon>Menispermoideae</taxon>
        <taxon>Cissampelideae</taxon>
        <taxon>Stephania</taxon>
    </lineage>
</organism>
<feature type="transmembrane region" description="Helical" evidence="1">
    <location>
        <begin position="27"/>
        <end position="48"/>
    </location>
</feature>
<proteinExistence type="predicted"/>
<keyword evidence="3" id="KW-1185">Reference proteome</keyword>
<comment type="caution">
    <text evidence="2">The sequence shown here is derived from an EMBL/GenBank/DDBJ whole genome shotgun (WGS) entry which is preliminary data.</text>
</comment>